<keyword evidence="3" id="KW-1185">Reference proteome</keyword>
<sequence length="72" mass="8168">MDVRQRGRTPSQQPRVPPRRGEVKRMIFRYFAESIGFSFSESARPGMGAAERGPRLGCRGRFFGGFVLYIEG</sequence>
<name>A0AAV9ECH4_ACOCL</name>
<gene>
    <name evidence="2" type="ORF">QJS10_CPA08g01059</name>
</gene>
<reference evidence="2" key="2">
    <citation type="submission" date="2023-06" db="EMBL/GenBank/DDBJ databases">
        <authorList>
            <person name="Ma L."/>
            <person name="Liu K.-W."/>
            <person name="Li Z."/>
            <person name="Hsiao Y.-Y."/>
            <person name="Qi Y."/>
            <person name="Fu T."/>
            <person name="Tang G."/>
            <person name="Zhang D."/>
            <person name="Sun W.-H."/>
            <person name="Liu D.-K."/>
            <person name="Li Y."/>
            <person name="Chen G.-Z."/>
            <person name="Liu X.-D."/>
            <person name="Liao X.-Y."/>
            <person name="Jiang Y.-T."/>
            <person name="Yu X."/>
            <person name="Hao Y."/>
            <person name="Huang J."/>
            <person name="Zhao X.-W."/>
            <person name="Ke S."/>
            <person name="Chen Y.-Y."/>
            <person name="Wu W.-L."/>
            <person name="Hsu J.-L."/>
            <person name="Lin Y.-F."/>
            <person name="Huang M.-D."/>
            <person name="Li C.-Y."/>
            <person name="Huang L."/>
            <person name="Wang Z.-W."/>
            <person name="Zhao X."/>
            <person name="Zhong W.-Y."/>
            <person name="Peng D.-H."/>
            <person name="Ahmad S."/>
            <person name="Lan S."/>
            <person name="Zhang J.-S."/>
            <person name="Tsai W.-C."/>
            <person name="Van De Peer Y."/>
            <person name="Liu Z.-J."/>
        </authorList>
    </citation>
    <scope>NUCLEOTIDE SEQUENCE</scope>
    <source>
        <strain evidence="2">CP</strain>
        <tissue evidence="2">Leaves</tissue>
    </source>
</reference>
<organism evidence="2 3">
    <name type="scientific">Acorus calamus</name>
    <name type="common">Sweet flag</name>
    <dbReference type="NCBI Taxonomy" id="4465"/>
    <lineage>
        <taxon>Eukaryota</taxon>
        <taxon>Viridiplantae</taxon>
        <taxon>Streptophyta</taxon>
        <taxon>Embryophyta</taxon>
        <taxon>Tracheophyta</taxon>
        <taxon>Spermatophyta</taxon>
        <taxon>Magnoliopsida</taxon>
        <taxon>Liliopsida</taxon>
        <taxon>Acoraceae</taxon>
        <taxon>Acorus</taxon>
    </lineage>
</organism>
<comment type="caution">
    <text evidence="2">The sequence shown here is derived from an EMBL/GenBank/DDBJ whole genome shotgun (WGS) entry which is preliminary data.</text>
</comment>
<proteinExistence type="predicted"/>
<dbReference type="EMBL" id="JAUJYO010000008">
    <property type="protein sequence ID" value="KAK1310569.1"/>
    <property type="molecule type" value="Genomic_DNA"/>
</dbReference>
<evidence type="ECO:0000256" key="1">
    <source>
        <dbReference type="SAM" id="MobiDB-lite"/>
    </source>
</evidence>
<feature type="region of interest" description="Disordered" evidence="1">
    <location>
        <begin position="1"/>
        <end position="21"/>
    </location>
</feature>
<reference evidence="2" key="1">
    <citation type="journal article" date="2023" name="Nat. Commun.">
        <title>Diploid and tetraploid genomes of Acorus and the evolution of monocots.</title>
        <authorList>
            <person name="Ma L."/>
            <person name="Liu K.W."/>
            <person name="Li Z."/>
            <person name="Hsiao Y.Y."/>
            <person name="Qi Y."/>
            <person name="Fu T."/>
            <person name="Tang G.D."/>
            <person name="Zhang D."/>
            <person name="Sun W.H."/>
            <person name="Liu D.K."/>
            <person name="Li Y."/>
            <person name="Chen G.Z."/>
            <person name="Liu X.D."/>
            <person name="Liao X.Y."/>
            <person name="Jiang Y.T."/>
            <person name="Yu X."/>
            <person name="Hao Y."/>
            <person name="Huang J."/>
            <person name="Zhao X.W."/>
            <person name="Ke S."/>
            <person name="Chen Y.Y."/>
            <person name="Wu W.L."/>
            <person name="Hsu J.L."/>
            <person name="Lin Y.F."/>
            <person name="Huang M.D."/>
            <person name="Li C.Y."/>
            <person name="Huang L."/>
            <person name="Wang Z.W."/>
            <person name="Zhao X."/>
            <person name="Zhong W.Y."/>
            <person name="Peng D.H."/>
            <person name="Ahmad S."/>
            <person name="Lan S."/>
            <person name="Zhang J.S."/>
            <person name="Tsai W.C."/>
            <person name="Van de Peer Y."/>
            <person name="Liu Z.J."/>
        </authorList>
    </citation>
    <scope>NUCLEOTIDE SEQUENCE</scope>
    <source>
        <strain evidence="2">CP</strain>
    </source>
</reference>
<accession>A0AAV9ECH4</accession>
<dbReference type="Proteomes" id="UP001180020">
    <property type="component" value="Unassembled WGS sequence"/>
</dbReference>
<dbReference type="AlphaFoldDB" id="A0AAV9ECH4"/>
<evidence type="ECO:0000313" key="3">
    <source>
        <dbReference type="Proteomes" id="UP001180020"/>
    </source>
</evidence>
<evidence type="ECO:0000313" key="2">
    <source>
        <dbReference type="EMBL" id="KAK1310569.1"/>
    </source>
</evidence>
<protein>
    <submittedName>
        <fullName evidence="2">Uncharacterized protein</fullName>
    </submittedName>
</protein>